<dbReference type="Proteomes" id="UP001062846">
    <property type="component" value="Chromosome 13"/>
</dbReference>
<organism evidence="1 2">
    <name type="scientific">Rhododendron molle</name>
    <name type="common">Chinese azalea</name>
    <name type="synonym">Azalea mollis</name>
    <dbReference type="NCBI Taxonomy" id="49168"/>
    <lineage>
        <taxon>Eukaryota</taxon>
        <taxon>Viridiplantae</taxon>
        <taxon>Streptophyta</taxon>
        <taxon>Embryophyta</taxon>
        <taxon>Tracheophyta</taxon>
        <taxon>Spermatophyta</taxon>
        <taxon>Magnoliopsida</taxon>
        <taxon>eudicotyledons</taxon>
        <taxon>Gunneridae</taxon>
        <taxon>Pentapetalae</taxon>
        <taxon>asterids</taxon>
        <taxon>Ericales</taxon>
        <taxon>Ericaceae</taxon>
        <taxon>Ericoideae</taxon>
        <taxon>Rhodoreae</taxon>
        <taxon>Rhododendron</taxon>
    </lineage>
</organism>
<evidence type="ECO:0000313" key="1">
    <source>
        <dbReference type="EMBL" id="KAI8524327.1"/>
    </source>
</evidence>
<proteinExistence type="predicted"/>
<accession>A0ACC0L7I8</accession>
<reference evidence="1" key="1">
    <citation type="submission" date="2022-02" db="EMBL/GenBank/DDBJ databases">
        <title>Plant Genome Project.</title>
        <authorList>
            <person name="Zhang R.-G."/>
        </authorList>
    </citation>
    <scope>NUCLEOTIDE SEQUENCE</scope>
    <source>
        <strain evidence="1">AT1</strain>
    </source>
</reference>
<protein>
    <submittedName>
        <fullName evidence="1">Uncharacterized protein</fullName>
    </submittedName>
</protein>
<keyword evidence="2" id="KW-1185">Reference proteome</keyword>
<comment type="caution">
    <text evidence="1">The sequence shown here is derived from an EMBL/GenBank/DDBJ whole genome shotgun (WGS) entry which is preliminary data.</text>
</comment>
<evidence type="ECO:0000313" key="2">
    <source>
        <dbReference type="Proteomes" id="UP001062846"/>
    </source>
</evidence>
<dbReference type="EMBL" id="CM046400">
    <property type="protein sequence ID" value="KAI8524327.1"/>
    <property type="molecule type" value="Genomic_DNA"/>
</dbReference>
<sequence>MVESNLLFSIPVMIVQVAVALTVGLLGWAYLAIKPPPLKICGSPGGPPVTSPGIQPSDGRHLAYKEKGVPKEEAQYKIIAVHGYDSSKDLDLPVSQELIEELRIYFLFFDRAGYGESDPYPERLAGASLVVPSVNYWWRGIPANILREALNTLLGQDQWTFRIAHYAPWLFNWWMTQKWFPSLSMIAGNMAVFCDPDLEILKELSKKPNVGQEKIRQQGMYESLFRDIVVAYGNWEFGPLDLTNPFPENEVGDFYCSEMKNWMRRRNFFNCENDRRGYIFHEIGMFREAAAVLGVGVLLWAFQAIRPPPPKICGSKGGPKVTSSRIKLSDGRHLAYNVRGVPKENAKYKVIVVHGFDSSKHIYLPLSQELIDELGIFIVTYDRAGYGDSDPNPKRSVKSEAFDVEELADQIQLGQKFYVLGVSIGTHTTWACLKFIPHRHLFDHFLSLYQPEKCFHQNRNSSSCFQTIVRRLAGAALIVPAINFWWPSFPSELCESEYKKQPKKDQWKLRIAHYVPGLLYWWMTQKWFSSCSIMARDPIIFNKRDFEILKKMLQFPNPNEHKIRQQGEYESLFKDLMVGFGSWEFDPMELENPFPHNEGAVQLWQGHEDKLVPVELQRFVVKKLPWINYHEVPDGGHMIIHDNGLCESIFKALLLKQKPTVM</sequence>
<name>A0ACC0L7I8_RHOML</name>
<gene>
    <name evidence="1" type="ORF">RHMOL_Rhmol13G0141900</name>
</gene>